<name>D9PGM4_9ZZZZ</name>
<protein>
    <submittedName>
        <fullName evidence="2">Hemolysin-type calcium-binding region:Cadherin</fullName>
    </submittedName>
</protein>
<dbReference type="GO" id="GO:0007156">
    <property type="term" value="P:homophilic cell adhesion via plasma membrane adhesion molecules"/>
    <property type="evidence" value="ECO:0007669"/>
    <property type="project" value="InterPro"/>
</dbReference>
<gene>
    <name evidence="2" type="ORF">LDC_0671</name>
</gene>
<dbReference type="GO" id="GO:0016020">
    <property type="term" value="C:membrane"/>
    <property type="evidence" value="ECO:0007669"/>
    <property type="project" value="InterPro"/>
</dbReference>
<reference evidence="2" key="2">
    <citation type="journal article" date="2011" name="Microb. Ecol.">
        <title>Taxonomic and Functional Metagenomic Profiling of the Microbial Community in the Anoxic Sediment of a Sub-saline Shallow Lake (Laguna de Carrizo, Central Spain).</title>
        <authorList>
            <person name="Ferrer M."/>
            <person name="Guazzaroni M.E."/>
            <person name="Richter M."/>
            <person name="Garcia-Salamanca A."/>
            <person name="Yarza P."/>
            <person name="Suarez-Suarez A."/>
            <person name="Solano J."/>
            <person name="Alcaide M."/>
            <person name="van Dillewijn P."/>
            <person name="Molina-Henares M.A."/>
            <person name="Lopez-Cortes N."/>
            <person name="Al-Ramahi Y."/>
            <person name="Guerrero C."/>
            <person name="Acosta A."/>
            <person name="de Eugenio L.I."/>
            <person name="Martinez V."/>
            <person name="Marques S."/>
            <person name="Rojo F."/>
            <person name="Santero E."/>
            <person name="Genilloud O."/>
            <person name="Perez-Perez J."/>
            <person name="Rossello-Mora R."/>
            <person name="Ramos J.L."/>
        </authorList>
    </citation>
    <scope>NUCLEOTIDE SEQUENCE</scope>
</reference>
<dbReference type="Gene3D" id="2.60.40.60">
    <property type="entry name" value="Cadherins"/>
    <property type="match status" value="1"/>
</dbReference>
<dbReference type="CDD" id="cd11304">
    <property type="entry name" value="Cadherin_repeat"/>
    <property type="match status" value="1"/>
</dbReference>
<dbReference type="EMBL" id="ADZX01000271">
    <property type="protein sequence ID" value="EFK97291.1"/>
    <property type="molecule type" value="Genomic_DNA"/>
</dbReference>
<feature type="domain" description="Cadherin" evidence="1">
    <location>
        <begin position="124"/>
        <end position="190"/>
    </location>
</feature>
<dbReference type="PROSITE" id="PS50268">
    <property type="entry name" value="CADHERIN_2"/>
    <property type="match status" value="1"/>
</dbReference>
<organism evidence="2">
    <name type="scientific">sediment metagenome</name>
    <dbReference type="NCBI Taxonomy" id="749907"/>
    <lineage>
        <taxon>unclassified sequences</taxon>
        <taxon>metagenomes</taxon>
        <taxon>ecological metagenomes</taxon>
    </lineage>
</organism>
<feature type="non-terminal residue" evidence="2">
    <location>
        <position position="197"/>
    </location>
</feature>
<evidence type="ECO:0000259" key="1">
    <source>
        <dbReference type="PROSITE" id="PS50268"/>
    </source>
</evidence>
<reference evidence="2" key="1">
    <citation type="submission" date="2010-07" db="EMBL/GenBank/DDBJ databases">
        <authorList>
            <consortium name="CONSOLIDER consortium CSD2007-00005"/>
            <person name="Guazzaroni M.-E."/>
            <person name="Richter M."/>
            <person name="Garcia-Salamanca A."/>
            <person name="Yarza P."/>
            <person name="Ferrer M."/>
        </authorList>
    </citation>
    <scope>NUCLEOTIDE SEQUENCE</scope>
</reference>
<evidence type="ECO:0000313" key="2">
    <source>
        <dbReference type="EMBL" id="EFK97291.1"/>
    </source>
</evidence>
<sequence>MAGEVYIYEINGATIAETQVIRNDYALGTGFGSRVSSRGDQLIVSSPGKTFQYLHSELSNQWELVSTLDLSDDAGNLDVLTDGTLIFIGAPNNDQKGTDAGAVRVSGTSNNNPPTGIQLTSAGIAENSPALSTIGDFITVDRDGGTHSYSMAPGVNDNDLFQISGNTLASTVIFDYEAGSQYTIRVRSTDDAGLYFE</sequence>
<dbReference type="InterPro" id="IPR002126">
    <property type="entry name" value="Cadherin-like_dom"/>
</dbReference>
<dbReference type="GO" id="GO:0005509">
    <property type="term" value="F:calcium ion binding"/>
    <property type="evidence" value="ECO:0007669"/>
    <property type="project" value="InterPro"/>
</dbReference>
<dbReference type="SUPFAM" id="SSF49313">
    <property type="entry name" value="Cadherin-like"/>
    <property type="match status" value="1"/>
</dbReference>
<dbReference type="AlphaFoldDB" id="D9PGM4"/>
<dbReference type="InterPro" id="IPR015919">
    <property type="entry name" value="Cadherin-like_sf"/>
</dbReference>
<proteinExistence type="predicted"/>
<comment type="caution">
    <text evidence="2">The sequence shown here is derived from an EMBL/GenBank/DDBJ whole genome shotgun (WGS) entry which is preliminary data.</text>
</comment>
<accession>D9PGM4</accession>